<feature type="compositionally biased region" description="Polar residues" evidence="1">
    <location>
        <begin position="369"/>
        <end position="382"/>
    </location>
</feature>
<dbReference type="STRING" id="104259.A0A0F7U050"/>
<feature type="compositionally biased region" description="Basic and acidic residues" evidence="1">
    <location>
        <begin position="229"/>
        <end position="239"/>
    </location>
</feature>
<dbReference type="OrthoDB" id="5404004at2759"/>
<gene>
    <name evidence="2" type="ORF">PMG11_10136</name>
</gene>
<organism evidence="2 3">
    <name type="scientific">Penicillium brasilianum</name>
    <dbReference type="NCBI Taxonomy" id="104259"/>
    <lineage>
        <taxon>Eukaryota</taxon>
        <taxon>Fungi</taxon>
        <taxon>Dikarya</taxon>
        <taxon>Ascomycota</taxon>
        <taxon>Pezizomycotina</taxon>
        <taxon>Eurotiomycetes</taxon>
        <taxon>Eurotiomycetidae</taxon>
        <taxon>Eurotiales</taxon>
        <taxon>Aspergillaceae</taxon>
        <taxon>Penicillium</taxon>
    </lineage>
</organism>
<dbReference type="Proteomes" id="UP000042958">
    <property type="component" value="Unassembled WGS sequence"/>
</dbReference>
<keyword evidence="3" id="KW-1185">Reference proteome</keyword>
<feature type="compositionally biased region" description="Pro residues" evidence="1">
    <location>
        <begin position="470"/>
        <end position="480"/>
    </location>
</feature>
<accession>A0A0F7U050</accession>
<reference evidence="3" key="1">
    <citation type="journal article" date="2015" name="Genome Announc.">
        <title>Draft genome sequence of the fungus Penicillium brasilianum MG11.</title>
        <authorList>
            <person name="Horn F."/>
            <person name="Linde J."/>
            <person name="Mattern D.J."/>
            <person name="Walther G."/>
            <person name="Guthke R."/>
            <person name="Brakhage A.A."/>
            <person name="Valiante V."/>
        </authorList>
    </citation>
    <scope>NUCLEOTIDE SEQUENCE [LARGE SCALE GENOMIC DNA]</scope>
    <source>
        <strain evidence="3">MG11</strain>
    </source>
</reference>
<proteinExistence type="predicted"/>
<feature type="compositionally biased region" description="Basic and acidic residues" evidence="1">
    <location>
        <begin position="263"/>
        <end position="281"/>
    </location>
</feature>
<evidence type="ECO:0000256" key="1">
    <source>
        <dbReference type="SAM" id="MobiDB-lite"/>
    </source>
</evidence>
<feature type="region of interest" description="Disordered" evidence="1">
    <location>
        <begin position="72"/>
        <end position="109"/>
    </location>
</feature>
<feature type="region of interest" description="Disordered" evidence="1">
    <location>
        <begin position="420"/>
        <end position="683"/>
    </location>
</feature>
<name>A0A0F7U050_PENBI</name>
<sequence length="777" mass="85196">MTNLVYQTFQPLHYFYVIDLRKYLLLSARNPREMARATTAVKSRTTPDTDAISFPVLTYADALPRDDLRDINSKGSVQVSKHGKVAQSEWPRPRNTDGHGDRKPTPGAAMASSFDFRVTAPPDEVFPSNAGANGSPGGIPRIGVALGSPSMLDSRDNLPPPRFNTEIFSHDRVDQPPLPRKSSKWKKIGGLFKAKSALAMPMDEPKIPPKQHALKQKGEQSSKPTQRRGSNEEWPKIEVDSTAAPAGPNTSPQRSRKLSLSGKKSDKPQPPEKGGKSHLLDIDIPDVQMERYSVMFSQVMSKNQRPSLLARRSKTLDNLRMPNNQDFLAAKLPPVPQRRATSPARSSFTLFPASQPSKASQLLATQNFSRGPSPLLRSNTLPVESPSKESMDQTRATSNMNVTSPFDSPVVPNVFASHCSTPRSSLDKPLPAIKPEPQAHQSRARTASKLAVAQVPKEATEAKGKEAAEPAPPSAKPPVLTPNMQVSESPRSSPNSRMEAKPFVPTGNNRRRSSSLAIPHSRAERQLDQKPTEASTVLQNRPSPLPVLQAPKPVYKERKSSLQAPRSHTRPPIQAPIKLRAGPQAAQQRERTQPQERPQQAPDVRPPRPNLRIQTKQQTRPRPPAKSGSSSSSTLLSSTPPTSTLPTPNLSKDSLHRTPSPIIRSLSPQSGISPGGSSPRMPFVSEPEEIEVELDMPLDAKAPAEPASKIPTIEISIARSISVSRGKRQMLVPIAARVDHLHSNERFIERRPMTPRITDVTYGHKHAVSQELQIESL</sequence>
<feature type="region of interest" description="Disordered" evidence="1">
    <location>
        <begin position="369"/>
        <end position="399"/>
    </location>
</feature>
<evidence type="ECO:0000313" key="3">
    <source>
        <dbReference type="Proteomes" id="UP000042958"/>
    </source>
</evidence>
<dbReference type="AlphaFoldDB" id="A0A0F7U050"/>
<feature type="compositionally biased region" description="Basic and acidic residues" evidence="1">
    <location>
        <begin position="521"/>
        <end position="531"/>
    </location>
</feature>
<feature type="compositionally biased region" description="Low complexity" evidence="1">
    <location>
        <begin position="629"/>
        <end position="651"/>
    </location>
</feature>
<feature type="compositionally biased region" description="Basic and acidic residues" evidence="1">
    <location>
        <begin position="91"/>
        <end position="104"/>
    </location>
</feature>
<feature type="compositionally biased region" description="Polar residues" evidence="1">
    <location>
        <begin position="532"/>
        <end position="542"/>
    </location>
</feature>
<feature type="compositionally biased region" description="Low complexity" evidence="1">
    <location>
        <begin position="665"/>
        <end position="679"/>
    </location>
</feature>
<feature type="region of interest" description="Disordered" evidence="1">
    <location>
        <begin position="199"/>
        <end position="283"/>
    </location>
</feature>
<dbReference type="EMBL" id="CDHK01000011">
    <property type="protein sequence ID" value="CEJ61606.1"/>
    <property type="molecule type" value="Genomic_DNA"/>
</dbReference>
<feature type="compositionally biased region" description="Basic and acidic residues" evidence="1">
    <location>
        <begin position="458"/>
        <end position="468"/>
    </location>
</feature>
<feature type="compositionally biased region" description="Polar residues" evidence="1">
    <location>
        <begin position="482"/>
        <end position="496"/>
    </location>
</feature>
<protein>
    <submittedName>
        <fullName evidence="2">Uncharacterized protein</fullName>
    </submittedName>
</protein>
<feature type="region of interest" description="Disordered" evidence="1">
    <location>
        <begin position="167"/>
        <end position="187"/>
    </location>
</feature>
<feature type="compositionally biased region" description="Polar residues" evidence="1">
    <location>
        <begin position="219"/>
        <end position="228"/>
    </location>
</feature>
<evidence type="ECO:0000313" key="2">
    <source>
        <dbReference type="EMBL" id="CEJ61606.1"/>
    </source>
</evidence>